<dbReference type="HOGENOM" id="CLU_446963_0_0_1"/>
<reference evidence="2" key="1">
    <citation type="journal article" date="2012" name="G3 (Bethesda)">
        <title>Pichia sorbitophila, an interspecies yeast hybrid reveals early steps of genome resolution following polyploidization.</title>
        <authorList>
            <person name="Leh Louis V."/>
            <person name="Despons L."/>
            <person name="Friedrich A."/>
            <person name="Martin T."/>
            <person name="Durrens P."/>
            <person name="Casaregola S."/>
            <person name="Neuveglise C."/>
            <person name="Fairhead C."/>
            <person name="Marck C."/>
            <person name="Cruz J.A."/>
            <person name="Straub M.L."/>
            <person name="Kugler V."/>
            <person name="Sacerdot C."/>
            <person name="Uzunov Z."/>
            <person name="Thierry A."/>
            <person name="Weiss S."/>
            <person name="Bleykasten C."/>
            <person name="De Montigny J."/>
            <person name="Jacques N."/>
            <person name="Jung P."/>
            <person name="Lemaire M."/>
            <person name="Mallet S."/>
            <person name="Morel G."/>
            <person name="Richard G.F."/>
            <person name="Sarkar A."/>
            <person name="Savel G."/>
            <person name="Schacherer J."/>
            <person name="Seret M.L."/>
            <person name="Talla E."/>
            <person name="Samson G."/>
            <person name="Jubin C."/>
            <person name="Poulain J."/>
            <person name="Vacherie B."/>
            <person name="Barbe V."/>
            <person name="Pelletier E."/>
            <person name="Sherman D.J."/>
            <person name="Westhof E."/>
            <person name="Weissenbach J."/>
            <person name="Baret P.V."/>
            <person name="Wincker P."/>
            <person name="Gaillardin C."/>
            <person name="Dujon B."/>
            <person name="Souciet J.L."/>
        </authorList>
    </citation>
    <scope>NUCLEOTIDE SEQUENCE [LARGE SCALE GENOMIC DNA]</scope>
    <source>
        <strain evidence="2">CBS 270.75 / DBVPG 7215 / KCTC 17166 / NRRL Y-17582</strain>
    </source>
</reference>
<dbReference type="eggNOG" id="ENOG502R4NW">
    <property type="taxonomic scope" value="Eukaryota"/>
</dbReference>
<dbReference type="OrthoDB" id="3976101at2759"/>
<dbReference type="FunCoup" id="G8JPC9">
    <property type="interactions" value="127"/>
</dbReference>
<protein>
    <recommendedName>
        <fullName evidence="3">F-box domain-containing protein</fullName>
    </recommendedName>
</protein>
<dbReference type="RefSeq" id="XP_003645213.1">
    <property type="nucleotide sequence ID" value="XM_003645165.1"/>
</dbReference>
<dbReference type="GO" id="GO:0006623">
    <property type="term" value="P:protein targeting to vacuole"/>
    <property type="evidence" value="ECO:0007669"/>
    <property type="project" value="EnsemblFungi"/>
</dbReference>
<accession>G8JPC9</accession>
<sequence>MGSRAELKIVFTEVCKFLTQNDLVNLARTSKWFCKEVALPSLYNTIVICKDPVLRDDRWALDSGRTYLSGYRAIKKTADQNDLMIYDRIERLLESSHLVEIKTLVIQKNNFADVFSGRKLLQRLIDKLLELDRVENFCICDDMLFQTNYQRLLKLSNLSSVRIVNLEDLNILTESCVKSLKSLQLVLTTSSFKADCLCDRVKTKLLPNIEELFIDDIEFSGLRLFQYLQSESISLGGLRSLKFSHVHGLHDYNKILRELTSVYLSDVVPLNKLLRLELEFSCEMSHCDCADNFVMDLAARLPSLKELGLIERTFATLGSHSTEEKWDLWACKFILHIPQVSDNLRKLSIRHNTPLNGIITDAVEGNYLRRRTLYAHTLPKLHSLTTLIAPSVLQSLSAYEILVCDLLWNGCDCIFCSNVMDVFDRYLMNHQFYCTKSGMYKDLIPTVLFAYAGDAMSQRIVSEVDWTIKLFSLAPISHTWNMHGYEQLNHFHDFECLYDESVYLHLVTVISHFLNGYMDNLVKILPSLRRCLLSGVYYLCDAKGSYNSMYD</sequence>
<evidence type="ECO:0008006" key="3">
    <source>
        <dbReference type="Google" id="ProtNLM"/>
    </source>
</evidence>
<proteinExistence type="predicted"/>
<dbReference type="KEGG" id="erc:Ecym_2686"/>
<evidence type="ECO:0000313" key="1">
    <source>
        <dbReference type="EMBL" id="AET38396.1"/>
    </source>
</evidence>
<dbReference type="GeneID" id="11471975"/>
<dbReference type="STRING" id="931890.G8JPC9"/>
<dbReference type="GO" id="GO:0005095">
    <property type="term" value="F:GTPase inhibitor activity"/>
    <property type="evidence" value="ECO:0007669"/>
    <property type="project" value="EnsemblFungi"/>
</dbReference>
<keyword evidence="2" id="KW-1185">Reference proteome</keyword>
<dbReference type="AlphaFoldDB" id="G8JPC9"/>
<dbReference type="Proteomes" id="UP000006790">
    <property type="component" value="Chromosome 2"/>
</dbReference>
<dbReference type="OMA" id="LWNGCEC"/>
<gene>
    <name evidence="1" type="ordered locus">Ecym_2686</name>
</gene>
<dbReference type="GO" id="GO:0006897">
    <property type="term" value="P:endocytosis"/>
    <property type="evidence" value="ECO:0007669"/>
    <property type="project" value="EnsemblFungi"/>
</dbReference>
<organism evidence="1 2">
    <name type="scientific">Eremothecium cymbalariae (strain CBS 270.75 / DBVPG 7215 / KCTC 17166 / NRRL Y-17582)</name>
    <name type="common">Yeast</name>
    <dbReference type="NCBI Taxonomy" id="931890"/>
    <lineage>
        <taxon>Eukaryota</taxon>
        <taxon>Fungi</taxon>
        <taxon>Dikarya</taxon>
        <taxon>Ascomycota</taxon>
        <taxon>Saccharomycotina</taxon>
        <taxon>Saccharomycetes</taxon>
        <taxon>Saccharomycetales</taxon>
        <taxon>Saccharomycetaceae</taxon>
        <taxon>Eremothecium</taxon>
    </lineage>
</organism>
<evidence type="ECO:0000313" key="2">
    <source>
        <dbReference type="Proteomes" id="UP000006790"/>
    </source>
</evidence>
<name>G8JPC9_ERECY</name>
<dbReference type="EMBL" id="CP002498">
    <property type="protein sequence ID" value="AET38396.1"/>
    <property type="molecule type" value="Genomic_DNA"/>
</dbReference>
<dbReference type="InParanoid" id="G8JPC9"/>